<keyword evidence="7" id="KW-1185">Reference proteome</keyword>
<dbReference type="GO" id="GO:0051382">
    <property type="term" value="P:kinetochore assembly"/>
    <property type="evidence" value="ECO:0007669"/>
    <property type="project" value="InterPro"/>
</dbReference>
<evidence type="ECO:0000313" key="6">
    <source>
        <dbReference type="EMBL" id="KPJ03248.1"/>
    </source>
</evidence>
<accession>A0A194QCH9</accession>
<dbReference type="Gene3D" id="6.10.130.30">
    <property type="match status" value="1"/>
</dbReference>
<keyword evidence="2" id="KW-0227">DNA damage</keyword>
<dbReference type="Pfam" id="PF09415">
    <property type="entry name" value="CENP-X"/>
    <property type="match status" value="1"/>
</dbReference>
<gene>
    <name evidence="6" type="ORF">RR46_06404</name>
</gene>
<evidence type="ECO:0000256" key="4">
    <source>
        <dbReference type="ARBA" id="ARBA00023204"/>
    </source>
</evidence>
<organism evidence="6 7">
    <name type="scientific">Papilio xuthus</name>
    <name type="common">Asian swallowtail butterfly</name>
    <dbReference type="NCBI Taxonomy" id="66420"/>
    <lineage>
        <taxon>Eukaryota</taxon>
        <taxon>Metazoa</taxon>
        <taxon>Ecdysozoa</taxon>
        <taxon>Arthropoda</taxon>
        <taxon>Hexapoda</taxon>
        <taxon>Insecta</taxon>
        <taxon>Pterygota</taxon>
        <taxon>Neoptera</taxon>
        <taxon>Endopterygota</taxon>
        <taxon>Lepidoptera</taxon>
        <taxon>Glossata</taxon>
        <taxon>Ditrysia</taxon>
        <taxon>Papilionoidea</taxon>
        <taxon>Papilionidae</taxon>
        <taxon>Papilioninae</taxon>
        <taxon>Papilio</taxon>
    </lineage>
</organism>
<evidence type="ECO:0000256" key="2">
    <source>
        <dbReference type="ARBA" id="ARBA00022763"/>
    </source>
</evidence>
<comment type="similarity">
    <text evidence="1">Belongs to the CENP-X/MHF2 family.</text>
</comment>
<proteinExistence type="inferred from homology"/>
<keyword evidence="3" id="KW-0238">DNA-binding</keyword>
<name>A0A194QCH9_PAPXU</name>
<sequence>MSYEKSNANENEENSIDAFTEDNDNIMISSTIQDDVLKMLLKDQFEGKTKLGPDVLPLVKQLANCLIMECCHRAGRLAIKDGCTEIKVEHIEKCMEQIVSIFMRLYLNKISYTYVTLVH</sequence>
<dbReference type="InterPro" id="IPR009072">
    <property type="entry name" value="Histone-fold"/>
</dbReference>
<dbReference type="InterPro" id="IPR018552">
    <property type="entry name" value="CENP-X"/>
</dbReference>
<dbReference type="GO" id="GO:0003677">
    <property type="term" value="F:DNA binding"/>
    <property type="evidence" value="ECO:0007669"/>
    <property type="project" value="UniProtKB-KW"/>
</dbReference>
<protein>
    <submittedName>
        <fullName evidence="6">Uncharacterized protein</fullName>
    </submittedName>
</protein>
<dbReference type="EMBL" id="KQ459185">
    <property type="protein sequence ID" value="KPJ03248.1"/>
    <property type="molecule type" value="Genomic_DNA"/>
</dbReference>
<evidence type="ECO:0000256" key="3">
    <source>
        <dbReference type="ARBA" id="ARBA00023125"/>
    </source>
</evidence>
<dbReference type="CDD" id="cd22921">
    <property type="entry name" value="HFD_CENP-X"/>
    <property type="match status" value="1"/>
</dbReference>
<evidence type="ECO:0000256" key="5">
    <source>
        <dbReference type="SAM" id="MobiDB-lite"/>
    </source>
</evidence>
<feature type="region of interest" description="Disordered" evidence="5">
    <location>
        <begin position="1"/>
        <end position="20"/>
    </location>
</feature>
<evidence type="ECO:0000256" key="1">
    <source>
        <dbReference type="ARBA" id="ARBA00009359"/>
    </source>
</evidence>
<keyword evidence="4" id="KW-0234">DNA repair</keyword>
<dbReference type="AlphaFoldDB" id="A0A194QCH9"/>
<feature type="compositionally biased region" description="Acidic residues" evidence="5">
    <location>
        <begin position="10"/>
        <end position="20"/>
    </location>
</feature>
<dbReference type="GO" id="GO:0046982">
    <property type="term" value="F:protein heterodimerization activity"/>
    <property type="evidence" value="ECO:0007669"/>
    <property type="project" value="InterPro"/>
</dbReference>
<dbReference type="SUPFAM" id="SSF47113">
    <property type="entry name" value="Histone-fold"/>
    <property type="match status" value="1"/>
</dbReference>
<dbReference type="GO" id="GO:0006281">
    <property type="term" value="P:DNA repair"/>
    <property type="evidence" value="ECO:0007669"/>
    <property type="project" value="UniProtKB-KW"/>
</dbReference>
<dbReference type="Proteomes" id="UP000053268">
    <property type="component" value="Unassembled WGS sequence"/>
</dbReference>
<evidence type="ECO:0000313" key="7">
    <source>
        <dbReference type="Proteomes" id="UP000053268"/>
    </source>
</evidence>
<reference evidence="6 7" key="1">
    <citation type="journal article" date="2015" name="Nat. Commun.">
        <title>Outbred genome sequencing and CRISPR/Cas9 gene editing in butterflies.</title>
        <authorList>
            <person name="Li X."/>
            <person name="Fan D."/>
            <person name="Zhang W."/>
            <person name="Liu G."/>
            <person name="Zhang L."/>
            <person name="Zhao L."/>
            <person name="Fang X."/>
            <person name="Chen L."/>
            <person name="Dong Y."/>
            <person name="Chen Y."/>
            <person name="Ding Y."/>
            <person name="Zhao R."/>
            <person name="Feng M."/>
            <person name="Zhu Y."/>
            <person name="Feng Y."/>
            <person name="Jiang X."/>
            <person name="Zhu D."/>
            <person name="Xiang H."/>
            <person name="Feng X."/>
            <person name="Li S."/>
            <person name="Wang J."/>
            <person name="Zhang G."/>
            <person name="Kronforst M.R."/>
            <person name="Wang W."/>
        </authorList>
    </citation>
    <scope>NUCLEOTIDE SEQUENCE [LARGE SCALE GENOMIC DNA]</scope>
    <source>
        <strain evidence="6">Ya'a_city_454_Px</strain>
        <tissue evidence="6">Whole body</tissue>
    </source>
</reference>